<evidence type="ECO:0000256" key="1">
    <source>
        <dbReference type="SAM" id="MobiDB-lite"/>
    </source>
</evidence>
<accession>A0A833JQA9</accession>
<feature type="region of interest" description="Disordered" evidence="1">
    <location>
        <begin position="249"/>
        <end position="268"/>
    </location>
</feature>
<protein>
    <submittedName>
        <fullName evidence="2">Uncharacterized protein</fullName>
    </submittedName>
</protein>
<sequence>MDNSIIQHLRQYVGKDRKQVRNPCITANEAIVIANYIDELERRAARVQGEPSSGVPEGFREQIEQLVLTAYYSTDEEDNTVNADDLRAGIDRLMTALTATPTPETGQSGGVPDKKLWSQVTGRDGKMYTDGWNDAIEAVLASRSEVKAVGVIEYADHQNADALTMGAPLRMAVAETSPRSVQSLSKGTKLYTHPHNGEQGGEWVRCDERLPTEADEDERGDVWLYEEAVGPILCAAKNLRACPRLSRPLKWKPTGLTRPQPPKSKEGE</sequence>
<organism evidence="2 3">
    <name type="scientific">Marinobacter nauticus</name>
    <name type="common">Marinobacter hydrocarbonoclasticus</name>
    <name type="synonym">Marinobacter aquaeolei</name>
    <dbReference type="NCBI Taxonomy" id="2743"/>
    <lineage>
        <taxon>Bacteria</taxon>
        <taxon>Pseudomonadati</taxon>
        <taxon>Pseudomonadota</taxon>
        <taxon>Gammaproteobacteria</taxon>
        <taxon>Pseudomonadales</taxon>
        <taxon>Marinobacteraceae</taxon>
        <taxon>Marinobacter</taxon>
    </lineage>
</organism>
<name>A0A833JQA9_MARNT</name>
<evidence type="ECO:0000313" key="2">
    <source>
        <dbReference type="EMBL" id="KAE8546119.1"/>
    </source>
</evidence>
<comment type="caution">
    <text evidence="2">The sequence shown here is derived from an EMBL/GenBank/DDBJ whole genome shotgun (WGS) entry which is preliminary data.</text>
</comment>
<proteinExistence type="predicted"/>
<reference evidence="2 3" key="1">
    <citation type="submission" date="2019-10" db="EMBL/GenBank/DDBJ databases">
        <title>Draft genome sequence of Marinobacter hydrocarbonoclasticus NCT7M from the microbiome of the marine copepod.</title>
        <authorList>
            <person name="Nuttall R."/>
            <person name="Sharma G."/>
            <person name="Moisander P."/>
        </authorList>
    </citation>
    <scope>NUCLEOTIDE SEQUENCE [LARGE SCALE GENOMIC DNA]</scope>
    <source>
        <strain evidence="2 3">NCT7M</strain>
    </source>
</reference>
<gene>
    <name evidence="2" type="ORF">F6453_1365</name>
</gene>
<evidence type="ECO:0000313" key="3">
    <source>
        <dbReference type="Proteomes" id="UP000469950"/>
    </source>
</evidence>
<feature type="region of interest" description="Disordered" evidence="1">
    <location>
        <begin position="188"/>
        <end position="216"/>
    </location>
</feature>
<dbReference type="EMBL" id="WBMP01000005">
    <property type="protein sequence ID" value="KAE8546119.1"/>
    <property type="molecule type" value="Genomic_DNA"/>
</dbReference>
<dbReference type="AlphaFoldDB" id="A0A833JQA9"/>
<dbReference type="RefSeq" id="WP_153740356.1">
    <property type="nucleotide sequence ID" value="NZ_WBMP01000005.1"/>
</dbReference>
<dbReference type="Proteomes" id="UP000469950">
    <property type="component" value="Unassembled WGS sequence"/>
</dbReference>